<reference evidence="3" key="1">
    <citation type="submission" date="2023-07" db="EMBL/GenBank/DDBJ databases">
        <title>Dyadobacter sp. nov 'subterranea' isolated from contaminted grondwater.</title>
        <authorList>
            <person name="Szabo I."/>
            <person name="Al-Omari J."/>
            <person name="Szerdahelyi S.G."/>
            <person name="Rado J."/>
        </authorList>
    </citation>
    <scope>NUCLEOTIDE SEQUENCE [LARGE SCALE GENOMIC DNA]</scope>
    <source>
        <strain evidence="3">UP-52</strain>
    </source>
</reference>
<evidence type="ECO:0000313" key="2">
    <source>
        <dbReference type="EMBL" id="MBE9462296.1"/>
    </source>
</evidence>
<dbReference type="Proteomes" id="UP000634134">
    <property type="component" value="Unassembled WGS sequence"/>
</dbReference>
<dbReference type="EMBL" id="JACYGY010000001">
    <property type="protein sequence ID" value="MBE9462296.1"/>
    <property type="molecule type" value="Genomic_DNA"/>
</dbReference>
<accession>A0ABR9W9Y7</accession>
<gene>
    <name evidence="2" type="ORF">IEE83_10415</name>
</gene>
<dbReference type="RefSeq" id="WP_194120513.1">
    <property type="nucleotide sequence ID" value="NZ_JACYGY010000001.1"/>
</dbReference>
<feature type="domain" description="SpoVT-AbrB" evidence="1">
    <location>
        <begin position="6"/>
        <end position="49"/>
    </location>
</feature>
<dbReference type="InterPro" id="IPR007159">
    <property type="entry name" value="SpoVT-AbrB_dom"/>
</dbReference>
<evidence type="ECO:0000313" key="3">
    <source>
        <dbReference type="Proteomes" id="UP000634134"/>
    </source>
</evidence>
<protein>
    <submittedName>
        <fullName evidence="2">AbrB/MazE/SpoVT family DNA-binding domain-containing protein</fullName>
    </submittedName>
</protein>
<sequence>MKTEIFKIGNDYGIIIPSNILNQLKLSAGSRVKLSLKEGAILLHPDIRTGWAEAAKQMSEAGDDGLLINDFPSEFDNNEWKWEGNQ</sequence>
<dbReference type="InterPro" id="IPR037914">
    <property type="entry name" value="SpoVT-AbrB_sf"/>
</dbReference>
<name>A0ABR9W9Y7_9BACT</name>
<keyword evidence="2" id="KW-0238">DNA-binding</keyword>
<comment type="caution">
    <text evidence="2">The sequence shown here is derived from an EMBL/GenBank/DDBJ whole genome shotgun (WGS) entry which is preliminary data.</text>
</comment>
<proteinExistence type="predicted"/>
<keyword evidence="3" id="KW-1185">Reference proteome</keyword>
<dbReference type="Pfam" id="PF04014">
    <property type="entry name" value="MazE_antitoxin"/>
    <property type="match status" value="1"/>
</dbReference>
<evidence type="ECO:0000259" key="1">
    <source>
        <dbReference type="SMART" id="SM00966"/>
    </source>
</evidence>
<dbReference type="GO" id="GO:0003677">
    <property type="term" value="F:DNA binding"/>
    <property type="evidence" value="ECO:0007669"/>
    <property type="project" value="UniProtKB-KW"/>
</dbReference>
<dbReference type="SUPFAM" id="SSF89447">
    <property type="entry name" value="AbrB/MazE/MraZ-like"/>
    <property type="match status" value="1"/>
</dbReference>
<dbReference type="Gene3D" id="2.10.260.10">
    <property type="match status" value="1"/>
</dbReference>
<dbReference type="SMART" id="SM00966">
    <property type="entry name" value="SpoVT_AbrB"/>
    <property type="match status" value="1"/>
</dbReference>
<organism evidence="2 3">
    <name type="scientific">Dyadobacter subterraneus</name>
    <dbReference type="NCBI Taxonomy" id="2773304"/>
    <lineage>
        <taxon>Bacteria</taxon>
        <taxon>Pseudomonadati</taxon>
        <taxon>Bacteroidota</taxon>
        <taxon>Cytophagia</taxon>
        <taxon>Cytophagales</taxon>
        <taxon>Spirosomataceae</taxon>
        <taxon>Dyadobacter</taxon>
    </lineage>
</organism>